<keyword evidence="1" id="KW-0732">Signal</keyword>
<dbReference type="Gene3D" id="2.60.20.10">
    <property type="entry name" value="Crystallins"/>
    <property type="match status" value="1"/>
</dbReference>
<gene>
    <name evidence="2" type="ORF">FGD71_015550</name>
</gene>
<evidence type="ECO:0008006" key="4">
    <source>
        <dbReference type="Google" id="ProtNLM"/>
    </source>
</evidence>
<keyword evidence="3" id="KW-1185">Reference proteome</keyword>
<organism evidence="2 3">
    <name type="scientific">Streptomyces sporangiiformans</name>
    <dbReference type="NCBI Taxonomy" id="2315329"/>
    <lineage>
        <taxon>Bacteria</taxon>
        <taxon>Bacillati</taxon>
        <taxon>Actinomycetota</taxon>
        <taxon>Actinomycetes</taxon>
        <taxon>Kitasatosporales</taxon>
        <taxon>Streptomycetaceae</taxon>
        <taxon>Streptomyces</taxon>
    </lineage>
</organism>
<dbReference type="Proteomes" id="UP000317378">
    <property type="component" value="Unassembled WGS sequence"/>
</dbReference>
<dbReference type="AlphaFoldDB" id="A0A505DN51"/>
<protein>
    <recommendedName>
        <fullName evidence="4">Peptidase inhibitor family I36 protein</fullName>
    </recommendedName>
</protein>
<proteinExistence type="predicted"/>
<feature type="signal peptide" evidence="1">
    <location>
        <begin position="1"/>
        <end position="29"/>
    </location>
</feature>
<dbReference type="EMBL" id="VCHX02000119">
    <property type="protein sequence ID" value="TPQ21361.1"/>
    <property type="molecule type" value="Genomic_DNA"/>
</dbReference>
<comment type="caution">
    <text evidence="2">The sequence shown here is derived from an EMBL/GenBank/DDBJ whole genome shotgun (WGS) entry which is preliminary data.</text>
</comment>
<dbReference type="OrthoDB" id="5195323at2"/>
<accession>A0A505DN51</accession>
<evidence type="ECO:0000256" key="1">
    <source>
        <dbReference type="SAM" id="SignalP"/>
    </source>
</evidence>
<reference evidence="2 3" key="1">
    <citation type="submission" date="2019-06" db="EMBL/GenBank/DDBJ databases">
        <title>Streptomyces sporangiiformans sp. nov., a novel actinomycete isolated from soil in Mount Song.</title>
        <authorList>
            <person name="Han L."/>
        </authorList>
    </citation>
    <scope>NUCLEOTIDE SEQUENCE [LARGE SCALE GENOMIC DNA]</scope>
    <source>
        <strain evidence="2 3">NEAU-SSA 1</strain>
    </source>
</reference>
<sequence length="161" mass="17102">MTRTKITMGLAAVGLTAVTLSVVPGVAQASDLDRDLSSRPIAADAPVGPAANGKFYAYEDVNRGGYYCAWTGGDANWNSCPGLTMGIVNRASSLQNSGYPGPYEDVNVYWGSQHTGAWYCVGNGRYLADLRNYRFGPNGGGHGDNQTLNNNIASHNWSDSC</sequence>
<evidence type="ECO:0000313" key="2">
    <source>
        <dbReference type="EMBL" id="TPQ21361.1"/>
    </source>
</evidence>
<evidence type="ECO:0000313" key="3">
    <source>
        <dbReference type="Proteomes" id="UP000317378"/>
    </source>
</evidence>
<name>A0A505DN51_9ACTN</name>
<feature type="chain" id="PRO_5021275078" description="Peptidase inhibitor family I36 protein" evidence="1">
    <location>
        <begin position="30"/>
        <end position="161"/>
    </location>
</feature>
<dbReference type="RefSeq" id="WP_119101054.1">
    <property type="nucleotide sequence ID" value="NZ_QXMJ01000119.1"/>
</dbReference>